<dbReference type="InterPro" id="IPR036390">
    <property type="entry name" value="WH_DNA-bd_sf"/>
</dbReference>
<dbReference type="FunFam" id="1.10.10.10:FF:000001">
    <property type="entry name" value="LysR family transcriptional regulator"/>
    <property type="match status" value="1"/>
</dbReference>
<keyword evidence="2" id="KW-0805">Transcription regulation</keyword>
<dbReference type="InterPro" id="IPR058163">
    <property type="entry name" value="LysR-type_TF_proteobact-type"/>
</dbReference>
<comment type="similarity">
    <text evidence="1">Belongs to the LysR transcriptional regulatory family.</text>
</comment>
<dbReference type="Gene3D" id="1.10.10.10">
    <property type="entry name" value="Winged helix-like DNA-binding domain superfamily/Winged helix DNA-binding domain"/>
    <property type="match status" value="1"/>
</dbReference>
<dbReference type="PANTHER" id="PTHR30537:SF72">
    <property type="entry name" value="LYSR FAMILY TRANSCRIPTIONAL REGULATOR"/>
    <property type="match status" value="1"/>
</dbReference>
<dbReference type="InterPro" id="IPR036388">
    <property type="entry name" value="WH-like_DNA-bd_sf"/>
</dbReference>
<organism evidence="6 7">
    <name type="scientific">Metapseudomonas otitidis</name>
    <dbReference type="NCBI Taxonomy" id="319939"/>
    <lineage>
        <taxon>Bacteria</taxon>
        <taxon>Pseudomonadati</taxon>
        <taxon>Pseudomonadota</taxon>
        <taxon>Gammaproteobacteria</taxon>
        <taxon>Pseudomonadales</taxon>
        <taxon>Pseudomonadaceae</taxon>
        <taxon>Metapseudomonas</taxon>
    </lineage>
</organism>
<dbReference type="SUPFAM" id="SSF53850">
    <property type="entry name" value="Periplasmic binding protein-like II"/>
    <property type="match status" value="1"/>
</dbReference>
<evidence type="ECO:0000313" key="6">
    <source>
        <dbReference type="EMBL" id="MWK60167.1"/>
    </source>
</evidence>
<evidence type="ECO:0000256" key="2">
    <source>
        <dbReference type="ARBA" id="ARBA00023015"/>
    </source>
</evidence>
<evidence type="ECO:0000256" key="4">
    <source>
        <dbReference type="ARBA" id="ARBA00023163"/>
    </source>
</evidence>
<dbReference type="GO" id="GO:0003700">
    <property type="term" value="F:DNA-binding transcription factor activity"/>
    <property type="evidence" value="ECO:0007669"/>
    <property type="project" value="InterPro"/>
</dbReference>
<dbReference type="Pfam" id="PF03466">
    <property type="entry name" value="LysR_substrate"/>
    <property type="match status" value="1"/>
</dbReference>
<dbReference type="InterPro" id="IPR005119">
    <property type="entry name" value="LysR_subst-bd"/>
</dbReference>
<comment type="caution">
    <text evidence="6">The sequence shown here is derived from an EMBL/GenBank/DDBJ whole genome shotgun (WGS) entry which is preliminary data.</text>
</comment>
<evidence type="ECO:0000259" key="5">
    <source>
        <dbReference type="PROSITE" id="PS50931"/>
    </source>
</evidence>
<dbReference type="PROSITE" id="PS50931">
    <property type="entry name" value="HTH_LYSR"/>
    <property type="match status" value="1"/>
</dbReference>
<keyword evidence="3" id="KW-0238">DNA-binding</keyword>
<sequence length="302" mass="33542">MGAPVDSLNRLALFVQVTESQSFVAAGRVLGISASAVGKGIARLEEHLGVRLFHRNTRSINLTVEGSLFLERCRRILGELEAAEHELSQNTQEPSGRLRVSLPLVLGLFPVVLPTFMRRYPGIELDLDFSDRLVDVVEEGFDVVVRSGTPEDSRLHGRLIGTFQLKLVGSPAYFAERGIPRRPADLEQHACLHYKFPSTGKIQKWPLNLLPGESEPQLPSTLVCNQADTLIRIASAGLGIACLPDFAIREALANGELHTVLDERNQHTGQFHALWPCYKQMPTRLRVFVDFLAEHLFPNQAP</sequence>
<name>A0A7X3HDU6_9GAMM</name>
<dbReference type="Pfam" id="PF00126">
    <property type="entry name" value="HTH_1"/>
    <property type="match status" value="1"/>
</dbReference>
<evidence type="ECO:0000256" key="1">
    <source>
        <dbReference type="ARBA" id="ARBA00009437"/>
    </source>
</evidence>
<dbReference type="PANTHER" id="PTHR30537">
    <property type="entry name" value="HTH-TYPE TRANSCRIPTIONAL REGULATOR"/>
    <property type="match status" value="1"/>
</dbReference>
<keyword evidence="4" id="KW-0804">Transcription</keyword>
<feature type="domain" description="HTH lysR-type" evidence="5">
    <location>
        <begin position="6"/>
        <end position="63"/>
    </location>
</feature>
<dbReference type="GO" id="GO:0043565">
    <property type="term" value="F:sequence-specific DNA binding"/>
    <property type="evidence" value="ECO:0007669"/>
    <property type="project" value="TreeGrafter"/>
</dbReference>
<proteinExistence type="inferred from homology"/>
<gene>
    <name evidence="6" type="ORF">GO594_29695</name>
</gene>
<evidence type="ECO:0000256" key="3">
    <source>
        <dbReference type="ARBA" id="ARBA00023125"/>
    </source>
</evidence>
<protein>
    <submittedName>
        <fullName evidence="6">LysR family transcriptional regulator</fullName>
    </submittedName>
</protein>
<dbReference type="GO" id="GO:0006351">
    <property type="term" value="P:DNA-templated transcription"/>
    <property type="evidence" value="ECO:0007669"/>
    <property type="project" value="TreeGrafter"/>
</dbReference>
<dbReference type="CDD" id="cd08476">
    <property type="entry name" value="PBP2_CrgA_like_7"/>
    <property type="match status" value="1"/>
</dbReference>
<dbReference type="EMBL" id="WTFN01000166">
    <property type="protein sequence ID" value="MWK60167.1"/>
    <property type="molecule type" value="Genomic_DNA"/>
</dbReference>
<accession>A0A7X3HDU6</accession>
<dbReference type="SUPFAM" id="SSF46785">
    <property type="entry name" value="Winged helix' DNA-binding domain"/>
    <property type="match status" value="1"/>
</dbReference>
<dbReference type="Proteomes" id="UP000461288">
    <property type="component" value="Unassembled WGS sequence"/>
</dbReference>
<dbReference type="InterPro" id="IPR000847">
    <property type="entry name" value="LysR_HTH_N"/>
</dbReference>
<evidence type="ECO:0000313" key="7">
    <source>
        <dbReference type="Proteomes" id="UP000461288"/>
    </source>
</evidence>
<reference evidence="6 7" key="1">
    <citation type="submission" date="2019-12" db="EMBL/GenBank/DDBJ databases">
        <title>Draft genome sequence of Pseudomonas otitidis recovered from a chicken carcass.</title>
        <authorList>
            <person name="Vieira T.R."/>
            <person name="Oliviera E.F.C."/>
            <person name="Silva N.M.V."/>
            <person name="Sambrano G.E."/>
            <person name="Cibulski S.P."/>
            <person name="Cardoso M.R.I."/>
        </authorList>
    </citation>
    <scope>NUCLEOTIDE SEQUENCE [LARGE SCALE GENOMIC DNA]</scope>
    <source>
        <strain evidence="6 7">25_K</strain>
    </source>
</reference>
<dbReference type="AlphaFoldDB" id="A0A7X3HDU6"/>
<dbReference type="Gene3D" id="3.40.190.290">
    <property type="match status" value="1"/>
</dbReference>